<dbReference type="InterPro" id="IPR000073">
    <property type="entry name" value="AB_hydrolase_1"/>
</dbReference>
<dbReference type="PaxDb" id="211586-SO_1976"/>
<evidence type="ECO:0000313" key="3">
    <source>
        <dbReference type="Proteomes" id="UP000008186"/>
    </source>
</evidence>
<accession>Q8EFJ6</accession>
<dbReference type="Gene3D" id="3.40.50.1820">
    <property type="entry name" value="alpha/beta hydrolase"/>
    <property type="match status" value="1"/>
</dbReference>
<proteinExistence type="predicted"/>
<dbReference type="STRING" id="211586.SO_1976"/>
<dbReference type="GO" id="GO:0009102">
    <property type="term" value="P:biotin biosynthetic process"/>
    <property type="evidence" value="ECO:0000318"/>
    <property type="project" value="GO_Central"/>
</dbReference>
<dbReference type="PANTHER" id="PTHR43194:SF5">
    <property type="entry name" value="PIMELOYL-[ACYL-CARRIER PROTEIN] METHYL ESTER ESTERASE"/>
    <property type="match status" value="1"/>
</dbReference>
<dbReference type="Pfam" id="PF12697">
    <property type="entry name" value="Abhydrolase_6"/>
    <property type="match status" value="1"/>
</dbReference>
<gene>
    <name evidence="2" type="ordered locus">SO_1976</name>
</gene>
<protein>
    <submittedName>
        <fullName evidence="2">Hydrolase alpha/beta fold family</fullName>
    </submittedName>
</protein>
<dbReference type="SUPFAM" id="SSF53474">
    <property type="entry name" value="alpha/beta-Hydrolases"/>
    <property type="match status" value="1"/>
</dbReference>
<dbReference type="InterPro" id="IPR029058">
    <property type="entry name" value="AB_hydrolase_fold"/>
</dbReference>
<dbReference type="BioCyc" id="SONE211586:G1GMP-1824-MONOMER"/>
<name>Q8EFJ6_SHEON</name>
<dbReference type="RefSeq" id="WP_011072068.1">
    <property type="nucleotide sequence ID" value="NC_004347.2"/>
</dbReference>
<dbReference type="HOGENOM" id="CLU_075806_0_0_6"/>
<dbReference type="PATRIC" id="fig|211586.12.peg.1899"/>
<keyword evidence="2" id="KW-0378">Hydrolase</keyword>
<dbReference type="ESTHER" id="sheon-SO1976">
    <property type="family name" value="6_AlphaBeta_hydrolase"/>
</dbReference>
<dbReference type="eggNOG" id="COG2267">
    <property type="taxonomic scope" value="Bacteria"/>
</dbReference>
<dbReference type="EMBL" id="AE014299">
    <property type="protein sequence ID" value="AAN55027.1"/>
    <property type="molecule type" value="Genomic_DNA"/>
</dbReference>
<reference evidence="2 3" key="3">
    <citation type="journal article" date="2008" name="Appl. Environ. Microbiol.">
        <title>Identification of mobile elements and pseudogenes in the Shewanella oneidensis MR-1 genome.</title>
        <authorList>
            <person name="Romine M.F."/>
            <person name="Carlson T.S."/>
            <person name="Norbeck A.D."/>
            <person name="McCue L.A."/>
            <person name="Lipton M.S."/>
        </authorList>
    </citation>
    <scope>NUCLEOTIDE SEQUENCE [LARGE SCALE GENOMIC DNA]</scope>
    <source>
        <strain evidence="3">ATCC 700550 / JCM 31522 / CIP 106686 / LMG 19005 / NCIMB 14063 / MR-1</strain>
    </source>
</reference>
<dbReference type="OrthoDB" id="5290302at2"/>
<dbReference type="AlphaFoldDB" id="Q8EFJ6"/>
<reference evidence="2 3" key="2">
    <citation type="journal article" date="2005" name="Proteomics">
        <title>Global detection and characterization of hypothetical proteins in Shewanella oneidensis MR-1 using LC-MS based proteomics.</title>
        <authorList>
            <person name="Elias D.A."/>
            <person name="Monroe M.E."/>
            <person name="Marshall M.J."/>
            <person name="Romine M.F."/>
            <person name="Belieav A.S."/>
            <person name="Fredrickson J.K."/>
            <person name="Anderson G.A."/>
            <person name="Smith R.D."/>
            <person name="Lipton M.S."/>
        </authorList>
    </citation>
    <scope>NUCLEOTIDE SEQUENCE [LARGE SCALE GENOMIC DNA]</scope>
    <source>
        <strain evidence="3">ATCC 700550 / JCM 31522 / CIP 106686 / LMG 19005 / NCIMB 14063 / MR-1</strain>
    </source>
</reference>
<dbReference type="GO" id="GO:0090499">
    <property type="term" value="F:pimelyl-[acyl-carrier protein] methyl ester esterase activity"/>
    <property type="evidence" value="ECO:0000318"/>
    <property type="project" value="GO_Central"/>
</dbReference>
<evidence type="ECO:0000259" key="1">
    <source>
        <dbReference type="Pfam" id="PF12697"/>
    </source>
</evidence>
<dbReference type="Proteomes" id="UP000008186">
    <property type="component" value="Chromosome"/>
</dbReference>
<reference evidence="2 3" key="4">
    <citation type="journal article" date="2011" name="BMC Genomics">
        <title>Genome-wide protein localization prediction strategies for gram negative bacteria.</title>
        <authorList>
            <person name="Romine M.F."/>
        </authorList>
    </citation>
    <scope>NUCLEOTIDE SEQUENCE [LARGE SCALE GENOMIC DNA]</scope>
    <source>
        <strain evidence="3">ATCC 700550 / JCM 31522 / CIP 106686 / LMG 19005 / NCIMB 14063 / MR-1</strain>
    </source>
</reference>
<sequence length="292" mass="33411">MTTWVLLRGLMRDKRHWNGFDQRLRQRGGTVFTPDLPGNGLLSHQKSPLSIAKYAQAVWQQLDENLQGQPFYLLGLSMGGMLAMEMAQQRPWQVKHVFVLNSSAANLSPWYHRFNLFNVLLAFVKRCRGVQLHPIESTIVRLTSYRHRRDTRLIEHWSEYRKETSPAFSNACRQLYAAFRYQCPTSLAIPVSILCGDRDALVNMQSSKALAQHFKVELMVLAYCGHDITIDAPAKLVHYLFDILSSNHGKEELQLVDCADLLDLLDEEIAYHEAKLIQAIPRYSSALPAESE</sequence>
<keyword evidence="3" id="KW-1185">Reference proteome</keyword>
<feature type="domain" description="AB hydrolase-1" evidence="1">
    <location>
        <begin position="5"/>
        <end position="237"/>
    </location>
</feature>
<reference evidence="2 3" key="1">
    <citation type="journal article" date="2002" name="Nat. Biotechnol.">
        <title>Genome sequence of the dissimilatory metal ion-reducing bacterium Shewanella oneidensis.</title>
        <authorList>
            <person name="Heidelberg J.F."/>
            <person name="Paulsen I.T."/>
            <person name="Nelson K.E."/>
            <person name="Gaidos E.J."/>
            <person name="Nelson W.C."/>
            <person name="Read T.D."/>
            <person name="Eisen J.A."/>
            <person name="Seshadri R."/>
            <person name="Ward N."/>
            <person name="Methe B."/>
            <person name="Clayton R.A."/>
            <person name="Meyer T."/>
            <person name="Tsapin A."/>
            <person name="Scott J."/>
            <person name="Beanan M."/>
            <person name="Brinkac L."/>
            <person name="Daugherty S."/>
            <person name="DeBoy R.T."/>
            <person name="Dodson R.J."/>
            <person name="Durkin A.S."/>
            <person name="Haft D.H."/>
            <person name="Kolonay J.F."/>
            <person name="Madupu R."/>
            <person name="Peterson J.D."/>
            <person name="Umayam L.A."/>
            <person name="White O."/>
            <person name="Wolf A.M."/>
            <person name="Vamathevan J."/>
            <person name="Weidman J."/>
            <person name="Impraim M."/>
            <person name="Lee K."/>
            <person name="Berry K."/>
            <person name="Lee C."/>
            <person name="Mueller J."/>
            <person name="Khouri H."/>
            <person name="Gill J."/>
            <person name="Utterback T.R."/>
            <person name="McDonald L.A."/>
            <person name="Feldblyum T.V."/>
            <person name="Smith H.O."/>
            <person name="Venter J.C."/>
            <person name="Nealson K.H."/>
            <person name="Fraser C.M."/>
        </authorList>
    </citation>
    <scope>NUCLEOTIDE SEQUENCE [LARGE SCALE GENOMIC DNA]</scope>
    <source>
        <strain evidence="3">ATCC 700550 / JCM 31522 / CIP 106686 / LMG 19005 / NCIMB 14063 / MR-1</strain>
    </source>
</reference>
<dbReference type="InterPro" id="IPR050228">
    <property type="entry name" value="Carboxylesterase_BioH"/>
</dbReference>
<organism evidence="2 3">
    <name type="scientific">Shewanella oneidensis (strain ATCC 700550 / JCM 31522 / CIP 106686 / LMG 19005 / NCIMB 14063 / MR-1)</name>
    <dbReference type="NCBI Taxonomy" id="211586"/>
    <lineage>
        <taxon>Bacteria</taxon>
        <taxon>Pseudomonadati</taxon>
        <taxon>Pseudomonadota</taxon>
        <taxon>Gammaproteobacteria</taxon>
        <taxon>Alteromonadales</taxon>
        <taxon>Shewanellaceae</taxon>
        <taxon>Shewanella</taxon>
    </lineage>
</organism>
<evidence type="ECO:0000313" key="2">
    <source>
        <dbReference type="EMBL" id="AAN55027.1"/>
    </source>
</evidence>
<dbReference type="PANTHER" id="PTHR43194">
    <property type="entry name" value="HYDROLASE ALPHA/BETA FOLD FAMILY"/>
    <property type="match status" value="1"/>
</dbReference>
<dbReference type="KEGG" id="son:SO_1976"/>